<proteinExistence type="predicted"/>
<dbReference type="SMART" id="SM00554">
    <property type="entry name" value="FAS1"/>
    <property type="match status" value="2"/>
</dbReference>
<dbReference type="SUPFAM" id="SSF82153">
    <property type="entry name" value="FAS1 domain"/>
    <property type="match status" value="2"/>
</dbReference>
<feature type="signal peptide" evidence="1">
    <location>
        <begin position="1"/>
        <end position="19"/>
    </location>
</feature>
<dbReference type="PROSITE" id="PS50213">
    <property type="entry name" value="FAS1"/>
    <property type="match status" value="2"/>
</dbReference>
<dbReference type="GO" id="GO:0000329">
    <property type="term" value="C:fungal-type vacuole membrane"/>
    <property type="evidence" value="ECO:0007669"/>
    <property type="project" value="TreeGrafter"/>
</dbReference>
<evidence type="ECO:0000313" key="4">
    <source>
        <dbReference type="Proteomes" id="UP000033647"/>
    </source>
</evidence>
<feature type="domain" description="FAS1" evidence="2">
    <location>
        <begin position="31"/>
        <end position="186"/>
    </location>
</feature>
<evidence type="ECO:0000256" key="1">
    <source>
        <dbReference type="SAM" id="SignalP"/>
    </source>
</evidence>
<protein>
    <recommendedName>
        <fullName evidence="2">FAS1 domain-containing protein</fullName>
    </recommendedName>
</protein>
<dbReference type="OrthoDB" id="10319331at2759"/>
<dbReference type="Gene3D" id="2.30.180.10">
    <property type="entry name" value="FAS1 domain"/>
    <property type="match status" value="2"/>
</dbReference>
<sequence length="320" mass="35273">MAWTRQLVPLMLLFCGAHGLQRSSTATDQLSNSALQALGSHADLAAFVNDVEAVPEIANVILAHRGITIMAPVDSAWLRVDAIKRRNPAFLAWHIMNANVLTSDVPLVQYEQHPGITIPTFLSGSKNWTYSGEPASLISGGQSLTAITLKTEDNVIWVSGASNVSYIKQANISYDRGIIHKIDPALQFPTSAYETAFAVGLYSYCWAVFTAGLDQEIRRIPNSTFLLPINEAFHAALPFLLGASREEFKRIVYRHVIPGRVLWSHEFYNASHETFEGSIVQIRGGNGRRWFVDDAMILDGSDKPLYNGVGHVVNKVLLPT</sequence>
<dbReference type="InterPro" id="IPR050904">
    <property type="entry name" value="Adhesion/Biosynth-related"/>
</dbReference>
<accession>A0A0F4G3W5</accession>
<dbReference type="PANTHER" id="PTHR10900">
    <property type="entry name" value="PERIOSTIN-RELATED"/>
    <property type="match status" value="1"/>
</dbReference>
<dbReference type="GO" id="GO:0016236">
    <property type="term" value="P:macroautophagy"/>
    <property type="evidence" value="ECO:0007669"/>
    <property type="project" value="TreeGrafter"/>
</dbReference>
<dbReference type="Proteomes" id="UP000033647">
    <property type="component" value="Unassembled WGS sequence"/>
</dbReference>
<comment type="caution">
    <text evidence="3">The sequence shown here is derived from an EMBL/GenBank/DDBJ whole genome shotgun (WGS) entry which is preliminary data.</text>
</comment>
<dbReference type="EMBL" id="LAFY01005913">
    <property type="protein sequence ID" value="KJX92028.1"/>
    <property type="molecule type" value="Genomic_DNA"/>
</dbReference>
<evidence type="ECO:0000313" key="3">
    <source>
        <dbReference type="EMBL" id="KJX92028.1"/>
    </source>
</evidence>
<feature type="chain" id="PRO_5002468354" description="FAS1 domain-containing protein" evidence="1">
    <location>
        <begin position="20"/>
        <end position="320"/>
    </location>
</feature>
<organism evidence="3 4">
    <name type="scientific">Zymoseptoria brevis</name>
    <dbReference type="NCBI Taxonomy" id="1047168"/>
    <lineage>
        <taxon>Eukaryota</taxon>
        <taxon>Fungi</taxon>
        <taxon>Dikarya</taxon>
        <taxon>Ascomycota</taxon>
        <taxon>Pezizomycotina</taxon>
        <taxon>Dothideomycetes</taxon>
        <taxon>Dothideomycetidae</taxon>
        <taxon>Mycosphaerellales</taxon>
        <taxon>Mycosphaerellaceae</taxon>
        <taxon>Zymoseptoria</taxon>
    </lineage>
</organism>
<keyword evidence="4" id="KW-1185">Reference proteome</keyword>
<dbReference type="InterPro" id="IPR036378">
    <property type="entry name" value="FAS1_dom_sf"/>
</dbReference>
<dbReference type="PANTHER" id="PTHR10900:SF77">
    <property type="entry name" value="FI19380P1"/>
    <property type="match status" value="1"/>
</dbReference>
<name>A0A0F4G3W5_9PEZI</name>
<gene>
    <name evidence="3" type="ORF">TI39_contig5958g00003</name>
</gene>
<reference evidence="3 4" key="1">
    <citation type="submission" date="2015-03" db="EMBL/GenBank/DDBJ databases">
        <title>RNA-seq based gene annotation and comparative genomics of four Zymoseptoria species reveal species-specific pathogenicity related genes and transposable element activity.</title>
        <authorList>
            <person name="Grandaubert J."/>
            <person name="Bhattacharyya A."/>
            <person name="Stukenbrock E.H."/>
        </authorList>
    </citation>
    <scope>NUCLEOTIDE SEQUENCE [LARGE SCALE GENOMIC DNA]</scope>
    <source>
        <strain evidence="3 4">Zb18110</strain>
    </source>
</reference>
<dbReference type="AlphaFoldDB" id="A0A0F4G3W5"/>
<dbReference type="InterPro" id="IPR000782">
    <property type="entry name" value="FAS1_domain"/>
</dbReference>
<keyword evidence="1" id="KW-0732">Signal</keyword>
<dbReference type="STRING" id="1047168.A0A0F4G3W5"/>
<feature type="domain" description="FAS1" evidence="2">
    <location>
        <begin position="182"/>
        <end position="317"/>
    </location>
</feature>
<evidence type="ECO:0000259" key="2">
    <source>
        <dbReference type="PROSITE" id="PS50213"/>
    </source>
</evidence>
<dbReference type="Pfam" id="PF02469">
    <property type="entry name" value="Fasciclin"/>
    <property type="match status" value="1"/>
</dbReference>